<comment type="caution">
    <text evidence="8">The sequence shown here is derived from an EMBL/GenBank/DDBJ whole genome shotgun (WGS) entry which is preliminary data.</text>
</comment>
<dbReference type="OrthoDB" id="68483at2759"/>
<dbReference type="SMART" id="SM00220">
    <property type="entry name" value="S_TKc"/>
    <property type="match status" value="1"/>
</dbReference>
<gene>
    <name evidence="8" type="ORF">TRAPUB_12486</name>
</gene>
<feature type="region of interest" description="Disordered" evidence="6">
    <location>
        <begin position="709"/>
        <end position="734"/>
    </location>
</feature>
<dbReference type="EMBL" id="MNAD01000701">
    <property type="protein sequence ID" value="OJT10979.1"/>
    <property type="molecule type" value="Genomic_DNA"/>
</dbReference>
<protein>
    <submittedName>
        <fullName evidence="8">Ribosomal protein S6 kinase alpha-6</fullName>
    </submittedName>
</protein>
<keyword evidence="5" id="KW-0067">ATP-binding</keyword>
<reference evidence="8 9" key="1">
    <citation type="submission" date="2016-10" db="EMBL/GenBank/DDBJ databases">
        <title>Genome sequence of the basidiomycete white-rot fungus Trametes pubescens.</title>
        <authorList>
            <person name="Makela M.R."/>
            <person name="Granchi Z."/>
            <person name="Peng M."/>
            <person name="De Vries R.P."/>
            <person name="Grigoriev I."/>
            <person name="Riley R."/>
            <person name="Hilden K."/>
        </authorList>
    </citation>
    <scope>NUCLEOTIDE SEQUENCE [LARGE SCALE GENOMIC DNA]</scope>
    <source>
        <strain evidence="8 9">FBCC735</strain>
    </source>
</reference>
<evidence type="ECO:0000256" key="4">
    <source>
        <dbReference type="ARBA" id="ARBA00022777"/>
    </source>
</evidence>
<keyword evidence="2" id="KW-0808">Transferase</keyword>
<dbReference type="InterPro" id="IPR000719">
    <property type="entry name" value="Prot_kinase_dom"/>
</dbReference>
<dbReference type="Gene3D" id="1.10.510.10">
    <property type="entry name" value="Transferase(Phosphotransferase) domain 1"/>
    <property type="match status" value="1"/>
</dbReference>
<organism evidence="8 9">
    <name type="scientific">Trametes pubescens</name>
    <name type="common">White-rot fungus</name>
    <dbReference type="NCBI Taxonomy" id="154538"/>
    <lineage>
        <taxon>Eukaryota</taxon>
        <taxon>Fungi</taxon>
        <taxon>Dikarya</taxon>
        <taxon>Basidiomycota</taxon>
        <taxon>Agaricomycotina</taxon>
        <taxon>Agaricomycetes</taxon>
        <taxon>Polyporales</taxon>
        <taxon>Polyporaceae</taxon>
        <taxon>Trametes</taxon>
    </lineage>
</organism>
<evidence type="ECO:0000259" key="7">
    <source>
        <dbReference type="PROSITE" id="PS50011"/>
    </source>
</evidence>
<feature type="compositionally biased region" description="Low complexity" evidence="6">
    <location>
        <begin position="547"/>
        <end position="566"/>
    </location>
</feature>
<dbReference type="PANTHER" id="PTHR24351">
    <property type="entry name" value="RIBOSOMAL PROTEIN S6 KINASE"/>
    <property type="match status" value="1"/>
</dbReference>
<name>A0A1M2VTP1_TRAPU</name>
<dbReference type="OMA" id="YGSTPCF"/>
<dbReference type="STRING" id="154538.A0A1M2VTP1"/>
<feature type="region of interest" description="Disordered" evidence="6">
    <location>
        <begin position="537"/>
        <end position="595"/>
    </location>
</feature>
<proteinExistence type="predicted"/>
<evidence type="ECO:0000256" key="2">
    <source>
        <dbReference type="ARBA" id="ARBA00022679"/>
    </source>
</evidence>
<evidence type="ECO:0000256" key="5">
    <source>
        <dbReference type="ARBA" id="ARBA00022840"/>
    </source>
</evidence>
<evidence type="ECO:0000256" key="1">
    <source>
        <dbReference type="ARBA" id="ARBA00022527"/>
    </source>
</evidence>
<feature type="compositionally biased region" description="Polar residues" evidence="6">
    <location>
        <begin position="709"/>
        <end position="723"/>
    </location>
</feature>
<dbReference type="PROSITE" id="PS00108">
    <property type="entry name" value="PROTEIN_KINASE_ST"/>
    <property type="match status" value="1"/>
</dbReference>
<sequence length="816" mass="89418">MKNFLGLFKGKKAARQAAAAPAAESSDSVKIEAIQLIAEVCVNRPADEEVHIRMVFNEAGEMMACNVDHYKEEAPLGLSTASTLVEKTSPQLAKPASPLLPAFSQALPVADLKAAAAARVASASPPPTLRTEDFRVMRVLGKGGQGTVLLVQYKGDGRLYALKVVRKAALSIREYPFAFQEQDTCKTLAGNYFFAQLRASFEDEDYFYLLSDFYPGGDLTSRIYNVNKLDVDQARQYCAQLILALGELHSRRIMHRDLKPQNVLITNDNELVLADFGLTRMYGRAPADQPWRLQAYWEHPDYVFMPHDEATGGPLDATRRLCGTFPYLAPEASTGEAYSYPSDIWSMGVVFYEMLNGKLPFGIDGDVDRDPRNIATRIRIGVVEVNEDVDVDAHDLLYMMLEKEPSRRPSIEQIKEHPWFASIGWNQLSQRKQPRPIRLAEGVKPSKEALEVKFGTHYPEGDVPHPWYQWISPNLQTRKPSAKCSRKTSTALTSPMLSAFPQPASPLPPSLAAYFAPRALPASPAFPAFFAPPSHGGRTLVRPTPPASARSPASSSLSTTRPSYTTAPVCMSPSDRPRPCMRPAPAGPDARPPLGRRARSVLDSPFVEDTRPALETPHAAGVVNVDTPAAPAVHPAPARNAPNAVANMDAPPRDTPRVRYAHGDYDLVAPSWDALKLAADSMLIAEWPAARLAAAPTYSAMTTDVTRVNSPFDTRTSESTRATTPEHDASGSWTRSVLAPNARERCPWVVPRSRAFRSTTLSILDLAPSAKERSPCAAPSSRPRLPQPRMLNAVDLAPKARERCPWVVPRSSHGGA</sequence>
<dbReference type="InterPro" id="IPR011009">
    <property type="entry name" value="Kinase-like_dom_sf"/>
</dbReference>
<dbReference type="GO" id="GO:0005524">
    <property type="term" value="F:ATP binding"/>
    <property type="evidence" value="ECO:0007669"/>
    <property type="project" value="UniProtKB-KW"/>
</dbReference>
<keyword evidence="1" id="KW-0723">Serine/threonine-protein kinase</keyword>
<evidence type="ECO:0000256" key="6">
    <source>
        <dbReference type="SAM" id="MobiDB-lite"/>
    </source>
</evidence>
<dbReference type="Pfam" id="PF00069">
    <property type="entry name" value="Pkinase"/>
    <property type="match status" value="1"/>
</dbReference>
<dbReference type="PROSITE" id="PS50011">
    <property type="entry name" value="PROTEIN_KINASE_DOM"/>
    <property type="match status" value="1"/>
</dbReference>
<dbReference type="Gene3D" id="3.30.200.20">
    <property type="entry name" value="Phosphorylase Kinase, domain 1"/>
    <property type="match status" value="1"/>
</dbReference>
<evidence type="ECO:0000256" key="3">
    <source>
        <dbReference type="ARBA" id="ARBA00022741"/>
    </source>
</evidence>
<feature type="domain" description="Protein kinase" evidence="7">
    <location>
        <begin position="134"/>
        <end position="420"/>
    </location>
</feature>
<dbReference type="AlphaFoldDB" id="A0A1M2VTP1"/>
<dbReference type="SUPFAM" id="SSF56112">
    <property type="entry name" value="Protein kinase-like (PK-like)"/>
    <property type="match status" value="1"/>
</dbReference>
<dbReference type="InterPro" id="IPR008271">
    <property type="entry name" value="Ser/Thr_kinase_AS"/>
</dbReference>
<keyword evidence="3" id="KW-0547">Nucleotide-binding</keyword>
<dbReference type="Proteomes" id="UP000184267">
    <property type="component" value="Unassembled WGS sequence"/>
</dbReference>
<evidence type="ECO:0000313" key="8">
    <source>
        <dbReference type="EMBL" id="OJT10979.1"/>
    </source>
</evidence>
<evidence type="ECO:0000313" key="9">
    <source>
        <dbReference type="Proteomes" id="UP000184267"/>
    </source>
</evidence>
<keyword evidence="4 8" id="KW-0418">Kinase</keyword>
<accession>A0A1M2VTP1</accession>
<keyword evidence="9" id="KW-1185">Reference proteome</keyword>
<dbReference type="GO" id="GO:0004674">
    <property type="term" value="F:protein serine/threonine kinase activity"/>
    <property type="evidence" value="ECO:0007669"/>
    <property type="project" value="UniProtKB-KW"/>
</dbReference>